<proteinExistence type="inferred from homology"/>
<evidence type="ECO:0000256" key="6">
    <source>
        <dbReference type="ARBA" id="ARBA00023315"/>
    </source>
</evidence>
<keyword evidence="2 7" id="KW-0808">Transferase</keyword>
<evidence type="ECO:0000256" key="2">
    <source>
        <dbReference type="ARBA" id="ARBA00022679"/>
    </source>
</evidence>
<dbReference type="VEuPathDB" id="PlasmoDB:PRCDC_0527500"/>
<dbReference type="VEuPathDB" id="PlasmoDB:PRG01_0527700"/>
<feature type="domain" description="Palmitoyltransferase DHHC" evidence="9">
    <location>
        <begin position="212"/>
        <end position="337"/>
    </location>
</feature>
<evidence type="ECO:0000256" key="7">
    <source>
        <dbReference type="RuleBase" id="RU079119"/>
    </source>
</evidence>
<feature type="transmembrane region" description="Helical" evidence="7">
    <location>
        <begin position="112"/>
        <end position="139"/>
    </location>
</feature>
<reference evidence="10" key="1">
    <citation type="submission" date="2014-01" db="EMBL/GenBank/DDBJ databases">
        <authorList>
            <person name="Aslett M."/>
        </authorList>
    </citation>
    <scope>NUCLEOTIDE SEQUENCE</scope>
    <source>
        <strain evidence="10">CDC</strain>
    </source>
</reference>
<dbReference type="EC" id="2.3.1.225" evidence="7"/>
<keyword evidence="3 7" id="KW-0812">Transmembrane</keyword>
<feature type="compositionally biased region" description="Basic and acidic residues" evidence="8">
    <location>
        <begin position="1"/>
        <end position="15"/>
    </location>
</feature>
<reference evidence="10" key="2">
    <citation type="submission" date="2014-05" db="EMBL/GenBank/DDBJ databases">
        <title>The genome sequences of chimpanzee malaria parasites reveal the path to human adaptation.</title>
        <authorList>
            <person name="Otto T.D."/>
            <person name="Rayner J.C."/>
            <person name="Boehme U."/>
            <person name="Pain A."/>
            <person name="Spottiswoode N."/>
            <person name="Sanders M."/>
            <person name="Quail M."/>
            <person name="Ollomo B."/>
            <person name="Renaud F."/>
            <person name="Thomas A.W."/>
            <person name="Prugnolle F."/>
            <person name="Conway D.J."/>
            <person name="Newbold C."/>
            <person name="Berriman M."/>
        </authorList>
    </citation>
    <scope>NUCLEOTIDE SEQUENCE [LARGE SCALE GENOMIC DNA]</scope>
    <source>
        <strain evidence="10">CDC</strain>
    </source>
</reference>
<evidence type="ECO:0000313" key="11">
    <source>
        <dbReference type="Proteomes" id="UP000027581"/>
    </source>
</evidence>
<dbReference type="PANTHER" id="PTHR12246">
    <property type="entry name" value="PALMITOYLTRANSFERASE ZDHHC16"/>
    <property type="match status" value="1"/>
</dbReference>
<evidence type="ECO:0000256" key="3">
    <source>
        <dbReference type="ARBA" id="ARBA00022692"/>
    </source>
</evidence>
<keyword evidence="11" id="KW-1185">Reference proteome</keyword>
<keyword evidence="5 7" id="KW-0472">Membrane</keyword>
<feature type="compositionally biased region" description="Basic residues" evidence="8">
    <location>
        <begin position="35"/>
        <end position="46"/>
    </location>
</feature>
<dbReference type="InterPro" id="IPR039859">
    <property type="entry name" value="PFA4/ZDH16/20/ERF2-like"/>
</dbReference>
<gene>
    <name evidence="10" type="primary">DHHC7</name>
    <name evidence="10" type="ORF">PRCDC_0527500</name>
</gene>
<evidence type="ECO:0000256" key="5">
    <source>
        <dbReference type="ARBA" id="ARBA00023136"/>
    </source>
</evidence>
<comment type="similarity">
    <text evidence="7">Belongs to the DHHC palmitoyltransferase family.</text>
</comment>
<evidence type="ECO:0000256" key="1">
    <source>
        <dbReference type="ARBA" id="ARBA00004141"/>
    </source>
</evidence>
<protein>
    <recommendedName>
        <fullName evidence="7">Palmitoyltransferase</fullName>
        <ecNumber evidence="7">2.3.1.225</ecNumber>
    </recommendedName>
</protein>
<evidence type="ECO:0000256" key="8">
    <source>
        <dbReference type="SAM" id="MobiDB-lite"/>
    </source>
</evidence>
<evidence type="ECO:0000313" key="10">
    <source>
        <dbReference type="EMBL" id="CDO63160.1"/>
    </source>
</evidence>
<name>A0A060RPF4_PLARE</name>
<comment type="domain">
    <text evidence="7">The DHHC domain is required for palmitoyltransferase activity.</text>
</comment>
<dbReference type="AlphaFoldDB" id="A0A060RPF4"/>
<evidence type="ECO:0000259" key="9">
    <source>
        <dbReference type="Pfam" id="PF01529"/>
    </source>
</evidence>
<comment type="subcellular location">
    <subcellularLocation>
        <location evidence="1">Membrane</location>
        <topology evidence="1">Multi-pass membrane protein</topology>
    </subcellularLocation>
</comment>
<dbReference type="GO" id="GO:0016020">
    <property type="term" value="C:membrane"/>
    <property type="evidence" value="ECO:0007669"/>
    <property type="project" value="UniProtKB-SubCell"/>
</dbReference>
<accession>A0A060RPF4</accession>
<dbReference type="Pfam" id="PF01529">
    <property type="entry name" value="DHHC"/>
    <property type="match status" value="1"/>
</dbReference>
<dbReference type="InterPro" id="IPR001594">
    <property type="entry name" value="Palmitoyltrfase_DHHC"/>
</dbReference>
<comment type="catalytic activity">
    <reaction evidence="7">
        <text>L-cysteinyl-[protein] + hexadecanoyl-CoA = S-hexadecanoyl-L-cysteinyl-[protein] + CoA</text>
        <dbReference type="Rhea" id="RHEA:36683"/>
        <dbReference type="Rhea" id="RHEA-COMP:10131"/>
        <dbReference type="Rhea" id="RHEA-COMP:11032"/>
        <dbReference type="ChEBI" id="CHEBI:29950"/>
        <dbReference type="ChEBI" id="CHEBI:57287"/>
        <dbReference type="ChEBI" id="CHEBI:57379"/>
        <dbReference type="ChEBI" id="CHEBI:74151"/>
        <dbReference type="EC" id="2.3.1.225"/>
    </reaction>
</comment>
<organism evidence="10 11">
    <name type="scientific">Plasmodium reichenowi</name>
    <dbReference type="NCBI Taxonomy" id="5854"/>
    <lineage>
        <taxon>Eukaryota</taxon>
        <taxon>Sar</taxon>
        <taxon>Alveolata</taxon>
        <taxon>Apicomplexa</taxon>
        <taxon>Aconoidasida</taxon>
        <taxon>Haemosporida</taxon>
        <taxon>Plasmodiidae</taxon>
        <taxon>Plasmodium</taxon>
        <taxon>Plasmodium (Laverania)</taxon>
    </lineage>
</organism>
<keyword evidence="4 7" id="KW-1133">Transmembrane helix</keyword>
<dbReference type="PhylomeDB" id="A0A060RPF4"/>
<feature type="transmembrane region" description="Helical" evidence="7">
    <location>
        <begin position="160"/>
        <end position="183"/>
    </location>
</feature>
<feature type="region of interest" description="Disordered" evidence="8">
    <location>
        <begin position="1"/>
        <end position="53"/>
    </location>
</feature>
<feature type="transmembrane region" description="Helical" evidence="7">
    <location>
        <begin position="260"/>
        <end position="280"/>
    </location>
</feature>
<dbReference type="Proteomes" id="UP000027581">
    <property type="component" value="Unassembled WGS sequence"/>
</dbReference>
<dbReference type="EMBL" id="HG810766">
    <property type="protein sequence ID" value="CDO63160.1"/>
    <property type="molecule type" value="Genomic_DNA"/>
</dbReference>
<keyword evidence="6 7" id="KW-0012">Acyltransferase</keyword>
<feature type="transmembrane region" description="Helical" evidence="7">
    <location>
        <begin position="301"/>
        <end position="326"/>
    </location>
</feature>
<dbReference type="GO" id="GO:0019706">
    <property type="term" value="F:protein-cysteine S-palmitoyltransferase activity"/>
    <property type="evidence" value="ECO:0007669"/>
    <property type="project" value="UniProtKB-EC"/>
</dbReference>
<dbReference type="PROSITE" id="PS50216">
    <property type="entry name" value="DHHC"/>
    <property type="match status" value="1"/>
</dbReference>
<evidence type="ECO:0000256" key="4">
    <source>
        <dbReference type="ARBA" id="ARBA00022989"/>
    </source>
</evidence>
<sequence>MTKNKNVEEKKKNVTDEDSNVISVSEGKDSNDDKKKKKKKNKQKKGRKEENIKYSSDKSIINVTKGMKDNFKEDDDSTLDTSNNVMLERTNNHPKVERSFTIQNNKNKFVRLLPVFFIFIVLLGIYLIYIMYHCLPLIYKDYKKVYLKYDLKRGIIEMGVFHFCLIMYLINYILSIIVSPGSIPDTAEWSLNDFQENNNINMENILLEKKKSGERRHCKWCCKYKPDRTHHCRVCKSCILKMDHHCPWIYNCVGYNNHKYFMLSLIYCSITTVFVSFTMFTSVRDAIKNGETPFNEMFLLLFGETLNSFLSLIVTCFLFFHIWLLINAMTTIEFCEKQTNYQNQSYSKYYNKGFYKNFKDVFGESPFLWFLPIDNRKGDGIYFMKGYIKEYSEKSVEEIIPIKTNI</sequence>